<dbReference type="InterPro" id="IPR051609">
    <property type="entry name" value="NmrA/Isoflavone_reductase-like"/>
</dbReference>
<keyword evidence="2" id="KW-0560">Oxidoreductase</keyword>
<dbReference type="GO" id="GO:0016491">
    <property type="term" value="F:oxidoreductase activity"/>
    <property type="evidence" value="ECO:0007669"/>
    <property type="project" value="UniProtKB-KW"/>
</dbReference>
<feature type="domain" description="NmrA-like" evidence="3">
    <location>
        <begin position="6"/>
        <end position="254"/>
    </location>
</feature>
<organism evidence="4 5">
    <name type="scientific">Aspergillus heteromorphus CBS 117.55</name>
    <dbReference type="NCBI Taxonomy" id="1448321"/>
    <lineage>
        <taxon>Eukaryota</taxon>
        <taxon>Fungi</taxon>
        <taxon>Dikarya</taxon>
        <taxon>Ascomycota</taxon>
        <taxon>Pezizomycotina</taxon>
        <taxon>Eurotiomycetes</taxon>
        <taxon>Eurotiomycetidae</taxon>
        <taxon>Eurotiales</taxon>
        <taxon>Aspergillaceae</taxon>
        <taxon>Aspergillus</taxon>
        <taxon>Aspergillus subgen. Circumdati</taxon>
    </lineage>
</organism>
<reference evidence="4 5" key="1">
    <citation type="submission" date="2016-12" db="EMBL/GenBank/DDBJ databases">
        <title>The genomes of Aspergillus section Nigri reveals drivers in fungal speciation.</title>
        <authorList>
            <consortium name="DOE Joint Genome Institute"/>
            <person name="Vesth T.C."/>
            <person name="Nybo J."/>
            <person name="Theobald S."/>
            <person name="Brandl J."/>
            <person name="Frisvad J.C."/>
            <person name="Nielsen K.F."/>
            <person name="Lyhne E.K."/>
            <person name="Kogle M.E."/>
            <person name="Kuo A."/>
            <person name="Riley R."/>
            <person name="Clum A."/>
            <person name="Nolan M."/>
            <person name="Lipzen A."/>
            <person name="Salamov A."/>
            <person name="Henrissat B."/>
            <person name="Wiebenga A."/>
            <person name="De Vries R.P."/>
            <person name="Grigoriev I.V."/>
            <person name="Mortensen U.H."/>
            <person name="Andersen M.R."/>
            <person name="Baker S.E."/>
        </authorList>
    </citation>
    <scope>NUCLEOTIDE SEQUENCE [LARGE SCALE GENOMIC DNA]</scope>
    <source>
        <strain evidence="4 5">CBS 117.55</strain>
    </source>
</reference>
<dbReference type="STRING" id="1448321.A0A317WUX0"/>
<dbReference type="PANTHER" id="PTHR47706">
    <property type="entry name" value="NMRA-LIKE FAMILY PROTEIN"/>
    <property type="match status" value="1"/>
</dbReference>
<dbReference type="AlphaFoldDB" id="A0A317WUX0"/>
<dbReference type="GeneID" id="37061381"/>
<accession>A0A317WUX0</accession>
<dbReference type="EMBL" id="MSFL01000003">
    <property type="protein sequence ID" value="PWY90224.1"/>
    <property type="molecule type" value="Genomic_DNA"/>
</dbReference>
<evidence type="ECO:0000256" key="2">
    <source>
        <dbReference type="ARBA" id="ARBA00023002"/>
    </source>
</evidence>
<comment type="caution">
    <text evidence="4">The sequence shown here is derived from an EMBL/GenBank/DDBJ whole genome shotgun (WGS) entry which is preliminary data.</text>
</comment>
<keyword evidence="1" id="KW-0521">NADP</keyword>
<dbReference type="RefSeq" id="XP_025403055.1">
    <property type="nucleotide sequence ID" value="XM_025539144.1"/>
</dbReference>
<protein>
    <submittedName>
        <fullName evidence="4">NAD(P)-binding protein</fullName>
    </submittedName>
</protein>
<dbReference type="Gene3D" id="3.40.50.720">
    <property type="entry name" value="NAD(P)-binding Rossmann-like Domain"/>
    <property type="match status" value="1"/>
</dbReference>
<name>A0A317WUX0_9EURO</name>
<sequence>MSNLSNLLIFGATGTIGRYITDAIVAARPSFGRIAIFTSPNTLHSKPDQLDALRRQGVDILVGDLTNREEVRRAYEGIDTVVSALGRGAIAAQIPLIQLANETPHIHRFLPSEYGTDIEYGPASVHERPHQQKLLVRAALKEVRPSLEYAYVVTGPYADFPFYLGRSTRCPQAGTFDALAKQAVLLGDGTGRVSLSACDDVGQFVVHALTHWDGARNRALKLNSFTTTPADILAEFEAQTGAQWTVEYTSLDQLRSLEREAWAKEAPEATGCTLRRIWTEGGTLYDRRDNEDIGVTETKTLGELVTGSIRSQVEGVPSRH</sequence>
<keyword evidence="5" id="KW-1185">Reference proteome</keyword>
<evidence type="ECO:0000256" key="1">
    <source>
        <dbReference type="ARBA" id="ARBA00022857"/>
    </source>
</evidence>
<dbReference type="SUPFAM" id="SSF51735">
    <property type="entry name" value="NAD(P)-binding Rossmann-fold domains"/>
    <property type="match status" value="1"/>
</dbReference>
<evidence type="ECO:0000313" key="5">
    <source>
        <dbReference type="Proteomes" id="UP000247233"/>
    </source>
</evidence>
<dbReference type="InterPro" id="IPR008030">
    <property type="entry name" value="NmrA-like"/>
</dbReference>
<dbReference type="VEuPathDB" id="FungiDB:BO70DRAFT_285067"/>
<dbReference type="Gene3D" id="3.90.25.10">
    <property type="entry name" value="UDP-galactose 4-epimerase, domain 1"/>
    <property type="match status" value="1"/>
</dbReference>
<dbReference type="PANTHER" id="PTHR47706:SF11">
    <property type="entry name" value="ISOFLAVONE REDUCTASE FAMILY PROTEIN (AFU_ORTHOLOGUE AFUA_1G12510)"/>
    <property type="match status" value="1"/>
</dbReference>
<evidence type="ECO:0000259" key="3">
    <source>
        <dbReference type="Pfam" id="PF05368"/>
    </source>
</evidence>
<proteinExistence type="predicted"/>
<dbReference type="InterPro" id="IPR036291">
    <property type="entry name" value="NAD(P)-bd_dom_sf"/>
</dbReference>
<gene>
    <name evidence="4" type="ORF">BO70DRAFT_285067</name>
</gene>
<dbReference type="Proteomes" id="UP000247233">
    <property type="component" value="Unassembled WGS sequence"/>
</dbReference>
<evidence type="ECO:0000313" key="4">
    <source>
        <dbReference type="EMBL" id="PWY90224.1"/>
    </source>
</evidence>
<dbReference type="OrthoDB" id="419598at2759"/>
<dbReference type="Pfam" id="PF05368">
    <property type="entry name" value="NmrA"/>
    <property type="match status" value="1"/>
</dbReference>